<reference evidence="3" key="1">
    <citation type="submission" date="2021-02" db="EMBL/GenBank/DDBJ databases">
        <authorList>
            <person name="Nowell W R."/>
        </authorList>
    </citation>
    <scope>NUCLEOTIDE SEQUENCE</scope>
</reference>
<dbReference type="Gene3D" id="1.10.150.50">
    <property type="entry name" value="Transcription Factor, Ets-1"/>
    <property type="match status" value="1"/>
</dbReference>
<dbReference type="SUPFAM" id="SSF47769">
    <property type="entry name" value="SAM/Pointed domain"/>
    <property type="match status" value="1"/>
</dbReference>
<feature type="domain" description="SAM" evidence="2">
    <location>
        <begin position="69"/>
        <end position="143"/>
    </location>
</feature>
<evidence type="ECO:0000256" key="1">
    <source>
        <dbReference type="SAM" id="MobiDB-lite"/>
    </source>
</evidence>
<evidence type="ECO:0000313" key="3">
    <source>
        <dbReference type="EMBL" id="CAF3896022.1"/>
    </source>
</evidence>
<gene>
    <name evidence="4" type="ORF">FNK824_LOCUS29709</name>
    <name evidence="3" type="ORF">OTI717_LOCUS23528</name>
</gene>
<feature type="region of interest" description="Disordered" evidence="1">
    <location>
        <begin position="15"/>
        <end position="57"/>
    </location>
</feature>
<sequence length="609" mass="68706">MTQFLLNKNKKDLAEISAKTNENKSRDRSSTNTEPVAESTSELEAPNSELSKQGIASDEDVVNSIPESWSIEQVAQWLSSINLEEHIEKFRVFKNKVIILPIVLENEIDGSLLMSDGLDDTLLKELIPPLKYRIIFNNERKKLRSRQQQKSTISTANTIDIHVKLKSTDTSKMELLSSKNNNQFLGANATQNKDIQSCKTLPAVWDEVKQHEIQSILKQQEELRTCYDNYPDIDDIVNRETVDIKSADELTRSILSKLPSGNVAETDTLCHVINNLIENGKKECLFFDSRQGVDLHDASTNLADLSVTDKPFVLKLHNSDDFLNKKDSKDEQHGTKLIKTLNRVIEQKQSHPIIDDILERLSKAHNIDKKNILLKNVYLGSFNIVYTVMDLATNIYESLIGLSRKLNEQFKQFKAAKIHPLLYRPSFDIAQFDARGNKTFSHKEGTFEVGPPGRTKSYIQPAGWTRYGLKVLGRYTNDEWLDPFGHPGNWYRAFHGTGNAKAVDFSNSNASFDAQYAPIDAASSIHKTGFREARVNIHGPGVYCSPKPSFVENGYAGVAKLDTKIGTKTFKIMLQVAVNPDGVKFATEDIWIAKNSQDIRTYGILIKEV</sequence>
<feature type="compositionally biased region" description="Polar residues" evidence="1">
    <location>
        <begin position="30"/>
        <end position="42"/>
    </location>
</feature>
<evidence type="ECO:0000313" key="4">
    <source>
        <dbReference type="EMBL" id="CAF4069229.1"/>
    </source>
</evidence>
<comment type="caution">
    <text evidence="3">The sequence shown here is derived from an EMBL/GenBank/DDBJ whole genome shotgun (WGS) entry which is preliminary data.</text>
</comment>
<dbReference type="PROSITE" id="PS50105">
    <property type="entry name" value="SAM_DOMAIN"/>
    <property type="match status" value="1"/>
</dbReference>
<dbReference type="EMBL" id="CAJOAX010004230">
    <property type="protein sequence ID" value="CAF3896022.1"/>
    <property type="molecule type" value="Genomic_DNA"/>
</dbReference>
<accession>A0A819HF66</accession>
<dbReference type="PANTHER" id="PTHR36649:SF28">
    <property type="entry name" value="UBIQUITIN-LIKE DOMAIN-CONTAINING PROTEIN"/>
    <property type="match status" value="1"/>
</dbReference>
<dbReference type="Proteomes" id="UP000663823">
    <property type="component" value="Unassembled WGS sequence"/>
</dbReference>
<dbReference type="InterPro" id="IPR001660">
    <property type="entry name" value="SAM"/>
</dbReference>
<dbReference type="Proteomes" id="UP000663874">
    <property type="component" value="Unassembled WGS sequence"/>
</dbReference>
<dbReference type="EMBL" id="CAJOBE010008768">
    <property type="protein sequence ID" value="CAF4069229.1"/>
    <property type="molecule type" value="Genomic_DNA"/>
</dbReference>
<dbReference type="AlphaFoldDB" id="A0A819HF66"/>
<dbReference type="PANTHER" id="PTHR36649">
    <property type="entry name" value="UBIQUITIN-LIKE DOMAIN-CONTAINING PROTEIN"/>
    <property type="match status" value="1"/>
</dbReference>
<proteinExistence type="predicted"/>
<protein>
    <recommendedName>
        <fullName evidence="2">SAM domain-containing protein</fullName>
    </recommendedName>
</protein>
<evidence type="ECO:0000313" key="5">
    <source>
        <dbReference type="Proteomes" id="UP000663823"/>
    </source>
</evidence>
<organism evidence="3 5">
    <name type="scientific">Rotaria sordida</name>
    <dbReference type="NCBI Taxonomy" id="392033"/>
    <lineage>
        <taxon>Eukaryota</taxon>
        <taxon>Metazoa</taxon>
        <taxon>Spiralia</taxon>
        <taxon>Gnathifera</taxon>
        <taxon>Rotifera</taxon>
        <taxon>Eurotatoria</taxon>
        <taxon>Bdelloidea</taxon>
        <taxon>Philodinida</taxon>
        <taxon>Philodinidae</taxon>
        <taxon>Rotaria</taxon>
    </lineage>
</organism>
<name>A0A819HF66_9BILA</name>
<dbReference type="InterPro" id="IPR013761">
    <property type="entry name" value="SAM/pointed_sf"/>
</dbReference>
<evidence type="ECO:0000259" key="2">
    <source>
        <dbReference type="PROSITE" id="PS50105"/>
    </source>
</evidence>